<dbReference type="PANTHER" id="PTHR11070">
    <property type="entry name" value="UVRD / RECB / PCRA DNA HELICASE FAMILY MEMBER"/>
    <property type="match status" value="1"/>
</dbReference>
<comment type="catalytic activity">
    <reaction evidence="8">
        <text>Couples ATP hydrolysis with the unwinding of duplex DNA by translocating in the 3'-5' direction.</text>
        <dbReference type="EC" id="5.6.2.4"/>
    </reaction>
</comment>
<dbReference type="GO" id="GO:0005524">
    <property type="term" value="F:ATP binding"/>
    <property type="evidence" value="ECO:0007669"/>
    <property type="project" value="UniProtKB-UniRule"/>
</dbReference>
<dbReference type="AlphaFoldDB" id="A0A9X3WLB8"/>
<keyword evidence="5 11" id="KW-0067">ATP-binding</keyword>
<evidence type="ECO:0000259" key="12">
    <source>
        <dbReference type="PROSITE" id="PS51198"/>
    </source>
</evidence>
<keyword evidence="7" id="KW-0413">Isomerase</keyword>
<feature type="domain" description="UvrD-like helicase C-terminal" evidence="13">
    <location>
        <begin position="327"/>
        <end position="598"/>
    </location>
</feature>
<evidence type="ECO:0000256" key="2">
    <source>
        <dbReference type="ARBA" id="ARBA00022741"/>
    </source>
</evidence>
<evidence type="ECO:0000313" key="14">
    <source>
        <dbReference type="EMBL" id="MDC3420943.1"/>
    </source>
</evidence>
<keyword evidence="4 11" id="KW-0347">Helicase</keyword>
<proteinExistence type="inferred from homology"/>
<evidence type="ECO:0000256" key="11">
    <source>
        <dbReference type="PROSITE-ProRule" id="PRU00560"/>
    </source>
</evidence>
<dbReference type="InterPro" id="IPR014017">
    <property type="entry name" value="DNA_helicase_UvrD-like_C"/>
</dbReference>
<dbReference type="SUPFAM" id="SSF52540">
    <property type="entry name" value="P-loop containing nucleoside triphosphate hydrolases"/>
    <property type="match status" value="1"/>
</dbReference>
<dbReference type="GO" id="GO:0003677">
    <property type="term" value="F:DNA binding"/>
    <property type="evidence" value="ECO:0007669"/>
    <property type="project" value="UniProtKB-KW"/>
</dbReference>
<dbReference type="GO" id="GO:0005829">
    <property type="term" value="C:cytosol"/>
    <property type="evidence" value="ECO:0007669"/>
    <property type="project" value="TreeGrafter"/>
</dbReference>
<keyword evidence="2 11" id="KW-0547">Nucleotide-binding</keyword>
<dbReference type="GO" id="GO:0033202">
    <property type="term" value="C:DNA helicase complex"/>
    <property type="evidence" value="ECO:0007669"/>
    <property type="project" value="TreeGrafter"/>
</dbReference>
<dbReference type="GO" id="GO:0043138">
    <property type="term" value="F:3'-5' DNA helicase activity"/>
    <property type="evidence" value="ECO:0007669"/>
    <property type="project" value="UniProtKB-EC"/>
</dbReference>
<dbReference type="InterPro" id="IPR027417">
    <property type="entry name" value="P-loop_NTPase"/>
</dbReference>
<dbReference type="CDD" id="cd17932">
    <property type="entry name" value="DEXQc_UvrD"/>
    <property type="match status" value="1"/>
</dbReference>
<dbReference type="RefSeq" id="WP_259871608.1">
    <property type="nucleotide sequence ID" value="NZ_JAMQJZ010000008.1"/>
</dbReference>
<comment type="caution">
    <text evidence="14">The sequence shown here is derived from an EMBL/GenBank/DDBJ whole genome shotgun (WGS) entry which is preliminary data.</text>
</comment>
<dbReference type="Pfam" id="PF13361">
    <property type="entry name" value="UvrD_C"/>
    <property type="match status" value="1"/>
</dbReference>
<protein>
    <recommendedName>
        <fullName evidence="9">DNA 3'-5' helicase</fullName>
        <ecNumber evidence="9">5.6.2.4</ecNumber>
    </recommendedName>
</protein>
<comment type="similarity">
    <text evidence="1">Belongs to the helicase family. UvrD subfamily.</text>
</comment>
<dbReference type="EMBL" id="JAMQJZ010000008">
    <property type="protein sequence ID" value="MDC3420943.1"/>
    <property type="molecule type" value="Genomic_DNA"/>
</dbReference>
<dbReference type="InterPro" id="IPR014016">
    <property type="entry name" value="UvrD-like_ATP-bd"/>
</dbReference>
<keyword evidence="6" id="KW-0238">DNA-binding</keyword>
<dbReference type="CDD" id="cd18807">
    <property type="entry name" value="SF1_C_UvrD"/>
    <property type="match status" value="1"/>
</dbReference>
<evidence type="ECO:0000256" key="3">
    <source>
        <dbReference type="ARBA" id="ARBA00022801"/>
    </source>
</evidence>
<organism evidence="14 15">
    <name type="scientific">Aquibacillus koreensis</name>
    <dbReference type="NCBI Taxonomy" id="279446"/>
    <lineage>
        <taxon>Bacteria</taxon>
        <taxon>Bacillati</taxon>
        <taxon>Bacillota</taxon>
        <taxon>Bacilli</taxon>
        <taxon>Bacillales</taxon>
        <taxon>Bacillaceae</taxon>
        <taxon>Aquibacillus</taxon>
    </lineage>
</organism>
<reference evidence="14" key="1">
    <citation type="submission" date="2022-06" db="EMBL/GenBank/DDBJ databases">
        <title>Aquibacillus sp. a new bacterium isolated from soil saline samples.</title>
        <authorList>
            <person name="Galisteo C."/>
            <person name="De La Haba R."/>
            <person name="Sanchez-Porro C."/>
            <person name="Ventosa A."/>
        </authorList>
    </citation>
    <scope>NUCLEOTIDE SEQUENCE</scope>
    <source>
        <strain evidence="14">JCM 12387</strain>
    </source>
</reference>
<dbReference type="Gene3D" id="3.40.50.300">
    <property type="entry name" value="P-loop containing nucleotide triphosphate hydrolases"/>
    <property type="match status" value="2"/>
</dbReference>
<dbReference type="EC" id="5.6.2.4" evidence="9"/>
<feature type="domain" description="UvrD-like helicase ATP-binding" evidence="12">
    <location>
        <begin position="52"/>
        <end position="326"/>
    </location>
</feature>
<dbReference type="InterPro" id="IPR025916">
    <property type="entry name" value="YdjO"/>
</dbReference>
<dbReference type="Pfam" id="PF14169">
    <property type="entry name" value="YdjO"/>
    <property type="match status" value="1"/>
</dbReference>
<feature type="binding site" evidence="11">
    <location>
        <begin position="73"/>
        <end position="80"/>
    </location>
    <ligand>
        <name>ATP</name>
        <dbReference type="ChEBI" id="CHEBI:30616"/>
    </ligand>
</feature>
<sequence>MIKVQNFSNTPEGTKLKDIPNARLADHKTSVELVADVEEDASYFRALEADNIKLNKPQIEAVRHVDGPALVLAGAGSGKTRVLTTRTGYLISRKNINPKSIMLVTFTKKAADEMKSRMHQLPGLSMHMINQITIGTFHSIFFRLLRSKGYAQQVLSSEKRKQLAIKLILKEKKLQDTYEPETLLALLSSHKTNILSVNDLPASSTVEKEIKEILIRYEQWKEQNHYIDFDDMLMESLQLLRQDNKLLVAMQRRFNYILCDEWQDTNPIQFELIKLIAKPNNNLFVVGDDDQTIYSFNGADRSIILNFENLYPNAKKMTLDINYRSTTSILGLGNEVIKYNQHRHPKTLQSTKSSDLNPLYLRPNTTDEEAEAIIMKIKEDIQSGKRDYRDFVILHRTNSSSRAIFDQLVLQGIPFLSYSKGETFYEQPIVQPIIDYLRLSLEPNNLDAISSILPSCFLNRDKAMYHLEAEQVINPDSNPLKHLRSLRGLKPFQTKQIEERVALIKTLKDIKPIQAIKLIRKFYDNYLETNERKNVTLHKEILLETLSEVEASAQKYDKVVDFITFVDDVIGKNKEMETIRRTPNANAVSLMTIHRSKGLEFPVVFLSGATEGILPHSSALEASDRKDLISEKKGAQKIQAALEEERRLAYVAITRAEQELYISSPAYYRGEKVAISRFITDPFTPEAEQQKDQTKAKGTAEVLVWDCTSPTCKCWMRITTAQEADQEQRECPMCKEEMVQATKNV</sequence>
<name>A0A9X3WLB8_9BACI</name>
<gene>
    <name evidence="14" type="ORF">NC661_11240</name>
</gene>
<dbReference type="Pfam" id="PF00580">
    <property type="entry name" value="UvrD-helicase"/>
    <property type="match status" value="1"/>
</dbReference>
<dbReference type="InterPro" id="IPR000212">
    <property type="entry name" value="DNA_helicase_UvrD/REP"/>
</dbReference>
<dbReference type="Gene3D" id="1.10.10.160">
    <property type="match status" value="1"/>
</dbReference>
<evidence type="ECO:0000256" key="9">
    <source>
        <dbReference type="ARBA" id="ARBA00034808"/>
    </source>
</evidence>
<evidence type="ECO:0000256" key="7">
    <source>
        <dbReference type="ARBA" id="ARBA00023235"/>
    </source>
</evidence>
<accession>A0A9X3WLB8</accession>
<keyword evidence="15" id="KW-1185">Reference proteome</keyword>
<evidence type="ECO:0000256" key="6">
    <source>
        <dbReference type="ARBA" id="ARBA00023125"/>
    </source>
</evidence>
<keyword evidence="3 11" id="KW-0378">Hydrolase</keyword>
<evidence type="ECO:0000256" key="10">
    <source>
        <dbReference type="ARBA" id="ARBA00048988"/>
    </source>
</evidence>
<dbReference type="GO" id="GO:0016787">
    <property type="term" value="F:hydrolase activity"/>
    <property type="evidence" value="ECO:0007669"/>
    <property type="project" value="UniProtKB-UniRule"/>
</dbReference>
<evidence type="ECO:0000256" key="5">
    <source>
        <dbReference type="ARBA" id="ARBA00022840"/>
    </source>
</evidence>
<dbReference type="PROSITE" id="PS51198">
    <property type="entry name" value="UVRD_HELICASE_ATP_BIND"/>
    <property type="match status" value="1"/>
</dbReference>
<dbReference type="GO" id="GO:0000725">
    <property type="term" value="P:recombinational repair"/>
    <property type="evidence" value="ECO:0007669"/>
    <property type="project" value="TreeGrafter"/>
</dbReference>
<dbReference type="InterPro" id="IPR013986">
    <property type="entry name" value="DExx_box_DNA_helicase_dom_sf"/>
</dbReference>
<dbReference type="Gene3D" id="1.10.486.10">
    <property type="entry name" value="PCRA, domain 4"/>
    <property type="match status" value="1"/>
</dbReference>
<evidence type="ECO:0000256" key="1">
    <source>
        <dbReference type="ARBA" id="ARBA00009922"/>
    </source>
</evidence>
<comment type="catalytic activity">
    <reaction evidence="10">
        <text>ATP + H2O = ADP + phosphate + H(+)</text>
        <dbReference type="Rhea" id="RHEA:13065"/>
        <dbReference type="ChEBI" id="CHEBI:15377"/>
        <dbReference type="ChEBI" id="CHEBI:15378"/>
        <dbReference type="ChEBI" id="CHEBI:30616"/>
        <dbReference type="ChEBI" id="CHEBI:43474"/>
        <dbReference type="ChEBI" id="CHEBI:456216"/>
        <dbReference type="EC" id="5.6.2.4"/>
    </reaction>
</comment>
<dbReference type="PANTHER" id="PTHR11070:SF2">
    <property type="entry name" value="ATP-DEPENDENT DNA HELICASE SRS2"/>
    <property type="match status" value="1"/>
</dbReference>
<dbReference type="PROSITE" id="PS51217">
    <property type="entry name" value="UVRD_HELICASE_CTER"/>
    <property type="match status" value="1"/>
</dbReference>
<evidence type="ECO:0000313" key="15">
    <source>
        <dbReference type="Proteomes" id="UP001145072"/>
    </source>
</evidence>
<evidence type="ECO:0000256" key="8">
    <source>
        <dbReference type="ARBA" id="ARBA00034617"/>
    </source>
</evidence>
<evidence type="ECO:0000256" key="4">
    <source>
        <dbReference type="ARBA" id="ARBA00022806"/>
    </source>
</evidence>
<evidence type="ECO:0000259" key="13">
    <source>
        <dbReference type="PROSITE" id="PS51217"/>
    </source>
</evidence>
<dbReference type="Proteomes" id="UP001145072">
    <property type="component" value="Unassembled WGS sequence"/>
</dbReference>